<protein>
    <submittedName>
        <fullName evidence="3">Acetyl esterase/lipase</fullName>
    </submittedName>
</protein>
<evidence type="ECO:0000259" key="2">
    <source>
        <dbReference type="Pfam" id="PF20434"/>
    </source>
</evidence>
<evidence type="ECO:0000313" key="4">
    <source>
        <dbReference type="Proteomes" id="UP000774000"/>
    </source>
</evidence>
<dbReference type="AlphaFoldDB" id="A0A938XWR8"/>
<dbReference type="GO" id="GO:0016787">
    <property type="term" value="F:hydrolase activity"/>
    <property type="evidence" value="ECO:0007669"/>
    <property type="project" value="UniProtKB-KW"/>
</dbReference>
<sequence length="266" mass="30710">MFIRAKIKNYKIRNKLNSKKISYGPHERQYLLYLLPEKEKRNSTIFFIHGGGWNKGNPEFFKFIAYYFARHGFSTIMPAYRLVPEFRFPSQENDIFAACKKSVAEIKIEKNNLIIVGQSAGAQLGALLLLNKRKQTSYEIAQDDFTGFLSISGPLDLSLPCVSKRAEKLLSGFVPTPDKRKKANPINYVEEELKTPVFCIHGAKDPLVPKKHSLRFIEEVKSTSKTEVELEIKKSRHHSDLVELFLDEEESEAMRDWLIRIDKNQI</sequence>
<dbReference type="InterPro" id="IPR050300">
    <property type="entry name" value="GDXG_lipolytic_enzyme"/>
</dbReference>
<reference evidence="3" key="1">
    <citation type="submission" date="2021-01" db="EMBL/GenBank/DDBJ databases">
        <title>Genomic Encyclopedia of Type Strains, Phase IV (KMG-IV): sequencing the most valuable type-strain genomes for metagenomic binning, comparative biology and taxonomic classification.</title>
        <authorList>
            <person name="Goeker M."/>
        </authorList>
    </citation>
    <scope>NUCLEOTIDE SEQUENCE</scope>
    <source>
        <strain evidence="3">DSM 23230</strain>
    </source>
</reference>
<dbReference type="RefSeq" id="WP_204702427.1">
    <property type="nucleotide sequence ID" value="NZ_JAFBDQ010000015.1"/>
</dbReference>
<organism evidence="3 4">
    <name type="scientific">Halanaerobacter jeridensis</name>
    <dbReference type="NCBI Taxonomy" id="706427"/>
    <lineage>
        <taxon>Bacteria</taxon>
        <taxon>Bacillati</taxon>
        <taxon>Bacillota</taxon>
        <taxon>Clostridia</taxon>
        <taxon>Halanaerobiales</taxon>
        <taxon>Halobacteroidaceae</taxon>
        <taxon>Halanaerobacter</taxon>
    </lineage>
</organism>
<dbReference type="Gene3D" id="3.40.50.1820">
    <property type="entry name" value="alpha/beta hydrolase"/>
    <property type="match status" value="1"/>
</dbReference>
<dbReference type="Pfam" id="PF20434">
    <property type="entry name" value="BD-FAE"/>
    <property type="match status" value="1"/>
</dbReference>
<dbReference type="EMBL" id="JAFBDQ010000015">
    <property type="protein sequence ID" value="MBM7557681.1"/>
    <property type="molecule type" value="Genomic_DNA"/>
</dbReference>
<keyword evidence="4" id="KW-1185">Reference proteome</keyword>
<dbReference type="SUPFAM" id="SSF53474">
    <property type="entry name" value="alpha/beta-Hydrolases"/>
    <property type="match status" value="1"/>
</dbReference>
<evidence type="ECO:0000256" key="1">
    <source>
        <dbReference type="ARBA" id="ARBA00022801"/>
    </source>
</evidence>
<keyword evidence="1" id="KW-0378">Hydrolase</keyword>
<dbReference type="Proteomes" id="UP000774000">
    <property type="component" value="Unassembled WGS sequence"/>
</dbReference>
<gene>
    <name evidence="3" type="ORF">JOC47_002547</name>
</gene>
<feature type="domain" description="BD-FAE-like" evidence="2">
    <location>
        <begin position="33"/>
        <end position="217"/>
    </location>
</feature>
<name>A0A938XWR8_9FIRM</name>
<dbReference type="InterPro" id="IPR029058">
    <property type="entry name" value="AB_hydrolase_fold"/>
</dbReference>
<proteinExistence type="predicted"/>
<dbReference type="InterPro" id="IPR049492">
    <property type="entry name" value="BD-FAE-like_dom"/>
</dbReference>
<accession>A0A938XWR8</accession>
<dbReference type="PANTHER" id="PTHR48081">
    <property type="entry name" value="AB HYDROLASE SUPERFAMILY PROTEIN C4A8.06C"/>
    <property type="match status" value="1"/>
</dbReference>
<comment type="caution">
    <text evidence="3">The sequence shown here is derived from an EMBL/GenBank/DDBJ whole genome shotgun (WGS) entry which is preliminary data.</text>
</comment>
<evidence type="ECO:0000313" key="3">
    <source>
        <dbReference type="EMBL" id="MBM7557681.1"/>
    </source>
</evidence>